<organism evidence="13 14">
    <name type="scientific">Hevea brasiliensis</name>
    <name type="common">Para rubber tree</name>
    <name type="synonym">Siphonia brasiliensis</name>
    <dbReference type="NCBI Taxonomy" id="3981"/>
    <lineage>
        <taxon>Eukaryota</taxon>
        <taxon>Viridiplantae</taxon>
        <taxon>Streptophyta</taxon>
        <taxon>Embryophyta</taxon>
        <taxon>Tracheophyta</taxon>
        <taxon>Spermatophyta</taxon>
        <taxon>Magnoliopsida</taxon>
        <taxon>eudicotyledons</taxon>
        <taxon>Gunneridae</taxon>
        <taxon>Pentapetalae</taxon>
        <taxon>rosids</taxon>
        <taxon>fabids</taxon>
        <taxon>Malpighiales</taxon>
        <taxon>Euphorbiaceae</taxon>
        <taxon>Crotonoideae</taxon>
        <taxon>Micrandreae</taxon>
        <taxon>Hevea</taxon>
    </lineage>
</organism>
<evidence type="ECO:0000256" key="2">
    <source>
        <dbReference type="ARBA" id="ARBA00022801"/>
    </source>
</evidence>
<evidence type="ECO:0000259" key="11">
    <source>
        <dbReference type="PROSITE" id="PS51194"/>
    </source>
</evidence>
<dbReference type="InterPro" id="IPR001650">
    <property type="entry name" value="Helicase_C-like"/>
</dbReference>
<feature type="compositionally biased region" description="Acidic residues" evidence="9">
    <location>
        <begin position="687"/>
        <end position="699"/>
    </location>
</feature>
<dbReference type="PROSITE" id="PS51195">
    <property type="entry name" value="Q_MOTIF"/>
    <property type="match status" value="1"/>
</dbReference>
<dbReference type="SMART" id="SM01178">
    <property type="entry name" value="DUF4217"/>
    <property type="match status" value="1"/>
</dbReference>
<protein>
    <recommendedName>
        <fullName evidence="8">ATP-dependent RNA helicase</fullName>
        <ecNumber evidence="8">3.6.4.13</ecNumber>
    </recommendedName>
</protein>
<keyword evidence="4 7" id="KW-0067">ATP-binding</keyword>
<dbReference type="Pfam" id="PF00271">
    <property type="entry name" value="Helicase_C"/>
    <property type="match status" value="1"/>
</dbReference>
<dbReference type="EMBL" id="JARPOI010000004">
    <property type="protein sequence ID" value="KAJ9182671.1"/>
    <property type="molecule type" value="Genomic_DNA"/>
</dbReference>
<feature type="domain" description="Helicase ATP-binding" evidence="10">
    <location>
        <begin position="99"/>
        <end position="274"/>
    </location>
</feature>
<comment type="domain">
    <text evidence="8">The Q motif is unique to and characteristic of the DEAD box family of RNA helicases and controls ATP binding and hydrolysis.</text>
</comment>
<dbReference type="EC" id="3.6.4.13" evidence="8"/>
<dbReference type="PROSITE" id="PS00039">
    <property type="entry name" value="DEAD_ATP_HELICASE"/>
    <property type="match status" value="1"/>
</dbReference>
<feature type="short sequence motif" description="Q motif" evidence="6">
    <location>
        <begin position="68"/>
        <end position="96"/>
    </location>
</feature>
<feature type="region of interest" description="Disordered" evidence="9">
    <location>
        <begin position="656"/>
        <end position="728"/>
    </location>
</feature>
<dbReference type="Pfam" id="PF00270">
    <property type="entry name" value="DEAD"/>
    <property type="match status" value="1"/>
</dbReference>
<gene>
    <name evidence="13" type="ORF">P3X46_006637</name>
</gene>
<comment type="caution">
    <text evidence="13">The sequence shown here is derived from an EMBL/GenBank/DDBJ whole genome shotgun (WGS) entry which is preliminary data.</text>
</comment>
<dbReference type="InterPro" id="IPR025313">
    <property type="entry name" value="SPB4-like_CTE"/>
</dbReference>
<comment type="similarity">
    <text evidence="7">Belongs to the DEAD box helicase family.</text>
</comment>
<name>A0ABQ9MQV5_HEVBR</name>
<feature type="compositionally biased region" description="Basic and acidic residues" evidence="9">
    <location>
        <begin position="656"/>
        <end position="668"/>
    </location>
</feature>
<dbReference type="CDD" id="cd17941">
    <property type="entry name" value="DEADc_DDX10"/>
    <property type="match status" value="1"/>
</dbReference>
<dbReference type="InterPro" id="IPR011545">
    <property type="entry name" value="DEAD/DEAH_box_helicase_dom"/>
</dbReference>
<sequence>MRKPKSKSRELRKQRRFAEQEEISLLNEWIEFQKPDSGSNPLSLPPLPSNAPVGRLSDGTFSRYAGSTKFSELPISKKTMDGLKKSDYVSMTEIQRASLPHALCGRDILGAAKTGSGKTLAFVIPVLEKLHRERWGHEDGVGCVIISPTRELAGQLFDVLKAVGRYHNLSAGLLIGGRKDVDTEKERVNELNILVCTPGRLLQHMDETLSFDCSQLQVLVLDEADRILDVGFKKTLNAIISQLPKHRQTLLFSATQTKSVQDLARLSLKDPEYVGVHEKSTTSTPDRLQQTAMIVPLEQKLDMLWSFIKAHLNSKILVFLSSCKQVKFVFEAFKKLRPGIPLKCLHGKMKQGKRMVIYSQFCEKRSVLFSTDVASRGLDFNKAVDWVVQVDCPEDVASYIHRVGRTARYASVGRSVLFLTPSEMKMLEKLQEAKVPVQFIKANNKRLQPVSGLLSALLVKDSDLQDLAKKAFVTYLRSIHIQKDKEVFDVMKLPIDEFSASMGLPMTPKLRFLNQKIKGKKMSGMQLDNADKDIANLATGAFREDLGGPRGKLDIGDHEEADVEKGFLLSKDAEHEGEAKASELGPILPATRVLKKKKLKINIHRPVGTRVVFDEEGNTLPPLARVADAKNVDNSSLLDQGKREEYYVKMREELKQADKEDKAQDRQRRREKRIKGKMKWKKQTMDKEEDGDDEDDSGSEGERMGDRKRKRSKIYFDSDSDDGKTIEDRDKLVKTDSISLSEQEALALKLLSSMH</sequence>
<keyword evidence="3 7" id="KW-0347">Helicase</keyword>
<evidence type="ECO:0000313" key="13">
    <source>
        <dbReference type="EMBL" id="KAJ9182671.1"/>
    </source>
</evidence>
<dbReference type="SUPFAM" id="SSF52540">
    <property type="entry name" value="P-loop containing nucleoside triphosphate hydrolases"/>
    <property type="match status" value="2"/>
</dbReference>
<dbReference type="SMART" id="SM00490">
    <property type="entry name" value="HELICc"/>
    <property type="match status" value="1"/>
</dbReference>
<comment type="function">
    <text evidence="8">RNA helicase.</text>
</comment>
<dbReference type="PROSITE" id="PS51192">
    <property type="entry name" value="HELICASE_ATP_BIND_1"/>
    <property type="match status" value="1"/>
</dbReference>
<dbReference type="PANTHER" id="PTHR24031">
    <property type="entry name" value="RNA HELICASE"/>
    <property type="match status" value="1"/>
</dbReference>
<evidence type="ECO:0000256" key="9">
    <source>
        <dbReference type="SAM" id="MobiDB-lite"/>
    </source>
</evidence>
<comment type="catalytic activity">
    <reaction evidence="8">
        <text>ATP + H2O = ADP + phosphate + H(+)</text>
        <dbReference type="Rhea" id="RHEA:13065"/>
        <dbReference type="ChEBI" id="CHEBI:15377"/>
        <dbReference type="ChEBI" id="CHEBI:15378"/>
        <dbReference type="ChEBI" id="CHEBI:30616"/>
        <dbReference type="ChEBI" id="CHEBI:43474"/>
        <dbReference type="ChEBI" id="CHEBI:456216"/>
        <dbReference type="EC" id="3.6.4.13"/>
    </reaction>
</comment>
<dbReference type="InterPro" id="IPR014014">
    <property type="entry name" value="RNA_helicase_DEAD_Q_motif"/>
</dbReference>
<evidence type="ECO:0000256" key="5">
    <source>
        <dbReference type="ARBA" id="ARBA00022884"/>
    </source>
</evidence>
<dbReference type="Pfam" id="PF13959">
    <property type="entry name" value="CTE_SPB4"/>
    <property type="match status" value="1"/>
</dbReference>
<evidence type="ECO:0000256" key="8">
    <source>
        <dbReference type="RuleBase" id="RU365068"/>
    </source>
</evidence>
<dbReference type="InterPro" id="IPR027417">
    <property type="entry name" value="P-loop_NTPase"/>
</dbReference>
<evidence type="ECO:0000259" key="10">
    <source>
        <dbReference type="PROSITE" id="PS51192"/>
    </source>
</evidence>
<evidence type="ECO:0000256" key="7">
    <source>
        <dbReference type="RuleBase" id="RU000492"/>
    </source>
</evidence>
<keyword evidence="5 8" id="KW-0694">RNA-binding</keyword>
<keyword evidence="2 7" id="KW-0378">Hydrolase</keyword>
<evidence type="ECO:0000313" key="14">
    <source>
        <dbReference type="Proteomes" id="UP001174677"/>
    </source>
</evidence>
<accession>A0ABQ9MQV5</accession>
<dbReference type="Gene3D" id="3.40.50.300">
    <property type="entry name" value="P-loop containing nucleotide triphosphate hydrolases"/>
    <property type="match status" value="2"/>
</dbReference>
<dbReference type="SMART" id="SM00487">
    <property type="entry name" value="DEXDc"/>
    <property type="match status" value="1"/>
</dbReference>
<dbReference type="InterPro" id="IPR014001">
    <property type="entry name" value="Helicase_ATP-bd"/>
</dbReference>
<evidence type="ECO:0000256" key="1">
    <source>
        <dbReference type="ARBA" id="ARBA00022741"/>
    </source>
</evidence>
<keyword evidence="14" id="KW-1185">Reference proteome</keyword>
<dbReference type="CDD" id="cd18787">
    <property type="entry name" value="SF2_C_DEAD"/>
    <property type="match status" value="1"/>
</dbReference>
<feature type="domain" description="DEAD-box RNA helicase Q" evidence="12">
    <location>
        <begin position="68"/>
        <end position="96"/>
    </location>
</feature>
<keyword evidence="1 7" id="KW-0547">Nucleotide-binding</keyword>
<proteinExistence type="inferred from homology"/>
<feature type="domain" description="Helicase C-terminal" evidence="11">
    <location>
        <begin position="296"/>
        <end position="458"/>
    </location>
</feature>
<dbReference type="PROSITE" id="PS51194">
    <property type="entry name" value="HELICASE_CTER"/>
    <property type="match status" value="1"/>
</dbReference>
<evidence type="ECO:0000256" key="6">
    <source>
        <dbReference type="PROSITE-ProRule" id="PRU00552"/>
    </source>
</evidence>
<feature type="compositionally biased region" description="Basic residues" evidence="9">
    <location>
        <begin position="669"/>
        <end position="682"/>
    </location>
</feature>
<dbReference type="InterPro" id="IPR000629">
    <property type="entry name" value="RNA-helicase_DEAD-box_CS"/>
</dbReference>
<evidence type="ECO:0000259" key="12">
    <source>
        <dbReference type="PROSITE" id="PS51195"/>
    </source>
</evidence>
<evidence type="ECO:0000256" key="3">
    <source>
        <dbReference type="ARBA" id="ARBA00022806"/>
    </source>
</evidence>
<reference evidence="13" key="1">
    <citation type="journal article" date="2023" name="Plant Biotechnol. J.">
        <title>Chromosome-level wild Hevea brasiliensis genome provides new tools for genomic-assisted breeding and valuable loci to elevate rubber yield.</title>
        <authorList>
            <person name="Cheng H."/>
            <person name="Song X."/>
            <person name="Hu Y."/>
            <person name="Wu T."/>
            <person name="Yang Q."/>
            <person name="An Z."/>
            <person name="Feng S."/>
            <person name="Deng Z."/>
            <person name="Wu W."/>
            <person name="Zeng X."/>
            <person name="Tu M."/>
            <person name="Wang X."/>
            <person name="Huang H."/>
        </authorList>
    </citation>
    <scope>NUCLEOTIDE SEQUENCE</scope>
    <source>
        <strain evidence="13">MT/VB/25A 57/8</strain>
    </source>
</reference>
<dbReference type="Proteomes" id="UP001174677">
    <property type="component" value="Chromosome 4"/>
</dbReference>
<evidence type="ECO:0000256" key="4">
    <source>
        <dbReference type="ARBA" id="ARBA00022840"/>
    </source>
</evidence>